<dbReference type="EMBL" id="AP009339">
    <property type="protein sequence ID" value="BAF64930.1"/>
    <property type="molecule type" value="Genomic_DNA"/>
</dbReference>
<sequence>MGQIHLLFFFFLRTNMNILRFRKLVGGSLSYMKNAILVEGTSPKYYLSLFNGMYRWPCANTNK</sequence>
<protein>
    <submittedName>
        <fullName evidence="1">Uncharacterized protein</fullName>
    </submittedName>
</protein>
<reference evidence="1" key="2">
    <citation type="journal article" date="2007" name="Mol. Biol. Evol.">
        <title>Chloroplast genome (cpDNA) of Cycas taitungensis and 56 cp protein-coding genes of Gnetum parvifolium: insights into cpDNA evolution and phylogeny of extant seed plants.</title>
        <authorList>
            <person name="Wu C.S."/>
            <person name="Wang Y.N."/>
            <person name="Liu S.M."/>
            <person name="Chaw S.M."/>
        </authorList>
    </citation>
    <scope>NUCLEOTIDE SEQUENCE [LARGE SCALE GENOMIC DNA]</scope>
</reference>
<keyword evidence="1" id="KW-0934">Plastid</keyword>
<dbReference type="GeneID" id="5309536"/>
<dbReference type="AlphaFoldDB" id="A6H5G4"/>
<keyword evidence="1" id="KW-0150">Chloroplast</keyword>
<name>A6H5G4_CYCTA</name>
<accession>A6H5G4</accession>
<evidence type="ECO:0000313" key="1">
    <source>
        <dbReference type="EMBL" id="BAF64930.1"/>
    </source>
</evidence>
<dbReference type="RefSeq" id="YP_001312189.1">
    <property type="nucleotide sequence ID" value="NC_009618.1"/>
</dbReference>
<organism evidence="1">
    <name type="scientific">Cycas taitungensis</name>
    <name type="common">Prince sago</name>
    <name type="synonym">Cycas taiwaniana</name>
    <dbReference type="NCBI Taxonomy" id="54799"/>
    <lineage>
        <taxon>Eukaryota</taxon>
        <taxon>Viridiplantae</taxon>
        <taxon>Streptophyta</taxon>
        <taxon>Embryophyta</taxon>
        <taxon>Tracheophyta</taxon>
        <taxon>Spermatophyta</taxon>
        <taxon>Cycadidae</taxon>
        <taxon>Cycadales</taxon>
        <taxon>Cycadaceae</taxon>
        <taxon>Cycas</taxon>
    </lineage>
</organism>
<geneLocation type="chloroplast" evidence="1"/>
<reference evidence="1" key="1">
    <citation type="journal article" date="2005" name="Mol. Phylogenet. Evol.">
        <title>A phylogeny of cycads (Cycadales) inferred from chloroplast matK gene, trnK intron, and nuclear rDNA ITS region.</title>
        <authorList>
            <person name="Chaw S.M."/>
            <person name="Walters T.W."/>
            <person name="Chang C.C."/>
            <person name="Hu S.H."/>
            <person name="Chen S.H."/>
        </authorList>
    </citation>
    <scope>NUCLEOTIDE SEQUENCE</scope>
</reference>
<proteinExistence type="predicted"/>